<dbReference type="AlphaFoldDB" id="A0A191ZFL3"/>
<proteinExistence type="predicted"/>
<feature type="compositionally biased region" description="Basic and acidic residues" evidence="1">
    <location>
        <begin position="76"/>
        <end position="89"/>
    </location>
</feature>
<keyword evidence="3" id="KW-1185">Reference proteome</keyword>
<evidence type="ECO:0000256" key="1">
    <source>
        <dbReference type="SAM" id="MobiDB-lite"/>
    </source>
</evidence>
<name>A0A191ZFL3_9GAMM</name>
<gene>
    <name evidence="2" type="ORF">A9404_04040</name>
</gene>
<sequence>MSGLILEVLILLVLVVASALGLSYVVTLNEKRVKQQLDEQRRARIQAESGPANDAVAPNPRPHGSRPHGSRLHGSRLHDRGPHDPGHQG</sequence>
<dbReference type="EMBL" id="CP016027">
    <property type="protein sequence ID" value="ANJ66658.1"/>
    <property type="molecule type" value="Genomic_DNA"/>
</dbReference>
<feature type="compositionally biased region" description="Basic residues" evidence="1">
    <location>
        <begin position="63"/>
        <end position="75"/>
    </location>
</feature>
<organism evidence="2 3">
    <name type="scientific">Halothiobacillus diazotrophicus</name>
    <dbReference type="NCBI Taxonomy" id="1860122"/>
    <lineage>
        <taxon>Bacteria</taxon>
        <taxon>Pseudomonadati</taxon>
        <taxon>Pseudomonadota</taxon>
        <taxon>Gammaproteobacteria</taxon>
        <taxon>Chromatiales</taxon>
        <taxon>Halothiobacillaceae</taxon>
        <taxon>Halothiobacillus</taxon>
    </lineage>
</organism>
<accession>A0A191ZFL3</accession>
<evidence type="ECO:0000313" key="2">
    <source>
        <dbReference type="EMBL" id="ANJ66658.1"/>
    </source>
</evidence>
<reference evidence="2 3" key="1">
    <citation type="submission" date="2016-06" db="EMBL/GenBank/DDBJ databases">
        <title>Insight into the functional genes involving in sulfur oxidation in Pearl River water.</title>
        <authorList>
            <person name="Luo J."/>
            <person name="Tan X."/>
            <person name="Lin W."/>
        </authorList>
    </citation>
    <scope>NUCLEOTIDE SEQUENCE [LARGE SCALE GENOMIC DNA]</scope>
    <source>
        <strain evidence="2 3">LS2</strain>
    </source>
</reference>
<dbReference type="Proteomes" id="UP000078596">
    <property type="component" value="Chromosome"/>
</dbReference>
<dbReference type="KEGG" id="haz:A9404_04040"/>
<feature type="region of interest" description="Disordered" evidence="1">
    <location>
        <begin position="39"/>
        <end position="89"/>
    </location>
</feature>
<dbReference type="RefSeq" id="WP_066098898.1">
    <property type="nucleotide sequence ID" value="NZ_CP016027.1"/>
</dbReference>
<evidence type="ECO:0000313" key="3">
    <source>
        <dbReference type="Proteomes" id="UP000078596"/>
    </source>
</evidence>
<protein>
    <submittedName>
        <fullName evidence="2">Uncharacterized protein</fullName>
    </submittedName>
</protein>